<proteinExistence type="predicted"/>
<reference evidence="3" key="2">
    <citation type="submission" date="2025-08" db="UniProtKB">
        <authorList>
            <consortium name="RefSeq"/>
        </authorList>
    </citation>
    <scope>IDENTIFICATION</scope>
    <source>
        <tissue evidence="3">Leaf</tissue>
    </source>
</reference>
<evidence type="ECO:0000259" key="1">
    <source>
        <dbReference type="PROSITE" id="PS50181"/>
    </source>
</evidence>
<evidence type="ECO:0000313" key="2">
    <source>
        <dbReference type="Proteomes" id="UP000504610"/>
    </source>
</evidence>
<dbReference type="AlphaFoldDB" id="A0A6J0LZD7"/>
<dbReference type="InterPro" id="IPR001810">
    <property type="entry name" value="F-box_dom"/>
</dbReference>
<reference evidence="2" key="1">
    <citation type="journal article" date="2019" name="Database">
        <title>The radish genome database (RadishGD): an integrated information resource for radish genomics.</title>
        <authorList>
            <person name="Yu H.J."/>
            <person name="Baek S."/>
            <person name="Lee Y.J."/>
            <person name="Cho A."/>
            <person name="Mun J.H."/>
        </authorList>
    </citation>
    <scope>NUCLEOTIDE SEQUENCE [LARGE SCALE GENOMIC DNA]</scope>
    <source>
        <strain evidence="2">cv. WK10039</strain>
    </source>
</reference>
<evidence type="ECO:0000313" key="3">
    <source>
        <dbReference type="RefSeq" id="XP_018465159.2"/>
    </source>
</evidence>
<dbReference type="Proteomes" id="UP000504610">
    <property type="component" value="Chromosome 7"/>
</dbReference>
<gene>
    <name evidence="3" type="primary">LOC108836503</name>
</gene>
<accession>A0A6J0LZD7</accession>
<dbReference type="RefSeq" id="XP_018465159.2">
    <property type="nucleotide sequence ID" value="XM_018609657.2"/>
</dbReference>
<name>A0A6J0LZD7_RAPSA</name>
<dbReference type="InterPro" id="IPR015915">
    <property type="entry name" value="Kelch-typ_b-propeller"/>
</dbReference>
<dbReference type="Pfam" id="PF00646">
    <property type="entry name" value="F-box"/>
    <property type="match status" value="1"/>
</dbReference>
<dbReference type="PANTHER" id="PTHR31111:SF94">
    <property type="entry name" value="E3 UBIQUITIN-PROTEIN LIGASE SGIP1"/>
    <property type="match status" value="1"/>
</dbReference>
<organism evidence="2 3">
    <name type="scientific">Raphanus sativus</name>
    <name type="common">Radish</name>
    <name type="synonym">Raphanus raphanistrum var. sativus</name>
    <dbReference type="NCBI Taxonomy" id="3726"/>
    <lineage>
        <taxon>Eukaryota</taxon>
        <taxon>Viridiplantae</taxon>
        <taxon>Streptophyta</taxon>
        <taxon>Embryophyta</taxon>
        <taxon>Tracheophyta</taxon>
        <taxon>Spermatophyta</taxon>
        <taxon>Magnoliopsida</taxon>
        <taxon>eudicotyledons</taxon>
        <taxon>Gunneridae</taxon>
        <taxon>Pentapetalae</taxon>
        <taxon>rosids</taxon>
        <taxon>malvids</taxon>
        <taxon>Brassicales</taxon>
        <taxon>Brassicaceae</taxon>
        <taxon>Brassiceae</taxon>
        <taxon>Raphanus</taxon>
    </lineage>
</organism>
<dbReference type="NCBIfam" id="TIGR01640">
    <property type="entry name" value="F_box_assoc_1"/>
    <property type="match status" value="1"/>
</dbReference>
<dbReference type="InterPro" id="IPR017451">
    <property type="entry name" value="F-box-assoc_interact_dom"/>
</dbReference>
<dbReference type="KEGG" id="rsz:108836503"/>
<dbReference type="SUPFAM" id="SSF81383">
    <property type="entry name" value="F-box domain"/>
    <property type="match status" value="1"/>
</dbReference>
<dbReference type="SMART" id="SM00256">
    <property type="entry name" value="FBOX"/>
    <property type="match status" value="1"/>
</dbReference>
<dbReference type="OrthoDB" id="687122at2759"/>
<feature type="domain" description="F-box" evidence="1">
    <location>
        <begin position="7"/>
        <end position="56"/>
    </location>
</feature>
<dbReference type="GeneID" id="108836503"/>
<dbReference type="Gene3D" id="1.20.1280.50">
    <property type="match status" value="1"/>
</dbReference>
<sequence>MQTQQQHMHMDEIPVDLIIEILSRLPTKTIARCRWVSKLWASIICRTDFSELFMTRSQARPQILFTFRKSDFSFFLTPQAQNKSSLVAKNHMKLPTDDSSQICGPVRGFVCLTNYSSGIKETVSTVCNLSTGQAIHLPNAKTNGNFVKSYLGFDPIDKQFKVLLINNATQGVSDEHQVLTLGTPNLSWRNIKSCCISYCYPHYYNDGICINGGLYYVAAVSKGPSISAIVCFDVKSEKLRIVNKAEGMELRSDSTLVNNKGKLGVFEGGWVGGVFTGETTSFELWVLVDAEKHEWSKHLYVLPPLWKNVVAKSDLYFVGVTGKDEIVFSKLYISDSFYVYYYNIEDNTVTRVEIQGMSAFKNFNFHVSLDHVEDVKLMQHV</sequence>
<dbReference type="SUPFAM" id="SSF117281">
    <property type="entry name" value="Kelch motif"/>
    <property type="match status" value="1"/>
</dbReference>
<dbReference type="PANTHER" id="PTHR31111">
    <property type="entry name" value="BNAA05G37150D PROTEIN-RELATED"/>
    <property type="match status" value="1"/>
</dbReference>
<protein>
    <submittedName>
        <fullName evidence="3">F-box protein DOR</fullName>
    </submittedName>
</protein>
<dbReference type="Pfam" id="PF08268">
    <property type="entry name" value="FBA_3"/>
    <property type="match status" value="1"/>
</dbReference>
<dbReference type="InterPro" id="IPR036047">
    <property type="entry name" value="F-box-like_dom_sf"/>
</dbReference>
<dbReference type="PROSITE" id="PS50181">
    <property type="entry name" value="FBOX"/>
    <property type="match status" value="1"/>
</dbReference>
<dbReference type="InterPro" id="IPR013187">
    <property type="entry name" value="F-box-assoc_dom_typ3"/>
</dbReference>
<keyword evidence="2" id="KW-1185">Reference proteome</keyword>